<comment type="caution">
    <text evidence="4">The sequence shown here is derived from an EMBL/GenBank/DDBJ whole genome shotgun (WGS) entry which is preliminary data.</text>
</comment>
<dbReference type="InterPro" id="IPR051058">
    <property type="entry name" value="GDSL_Est/Lipase"/>
</dbReference>
<keyword evidence="3" id="KW-0443">Lipid metabolism</keyword>
<accession>A0A438BV57</accession>
<organism evidence="4 5">
    <name type="scientific">Vitis vinifera</name>
    <name type="common">Grape</name>
    <dbReference type="NCBI Taxonomy" id="29760"/>
    <lineage>
        <taxon>Eukaryota</taxon>
        <taxon>Viridiplantae</taxon>
        <taxon>Streptophyta</taxon>
        <taxon>Embryophyta</taxon>
        <taxon>Tracheophyta</taxon>
        <taxon>Spermatophyta</taxon>
        <taxon>Magnoliopsida</taxon>
        <taxon>eudicotyledons</taxon>
        <taxon>Gunneridae</taxon>
        <taxon>Pentapetalae</taxon>
        <taxon>rosids</taxon>
        <taxon>Vitales</taxon>
        <taxon>Vitaceae</taxon>
        <taxon>Viteae</taxon>
        <taxon>Vitis</taxon>
    </lineage>
</organism>
<comment type="similarity">
    <text evidence="1">Belongs to the 'GDSL' lipolytic enzyme family.</text>
</comment>
<dbReference type="SUPFAM" id="SSF52266">
    <property type="entry name" value="SGNH hydrolase"/>
    <property type="match status" value="1"/>
</dbReference>
<name>A0A438BV57_VITVI</name>
<evidence type="ECO:0000256" key="3">
    <source>
        <dbReference type="ARBA" id="ARBA00022963"/>
    </source>
</evidence>
<keyword evidence="3" id="KW-0442">Lipid degradation</keyword>
<dbReference type="GO" id="GO:0016788">
    <property type="term" value="F:hydrolase activity, acting on ester bonds"/>
    <property type="evidence" value="ECO:0007669"/>
    <property type="project" value="InterPro"/>
</dbReference>
<dbReference type="PANTHER" id="PTHR45648:SF5">
    <property type="entry name" value="OS04G0577300 PROTEIN"/>
    <property type="match status" value="1"/>
</dbReference>
<evidence type="ECO:0000313" key="5">
    <source>
        <dbReference type="Proteomes" id="UP000288805"/>
    </source>
</evidence>
<dbReference type="EMBL" id="QGNW01002610">
    <property type="protein sequence ID" value="RVW14875.1"/>
    <property type="molecule type" value="Genomic_DNA"/>
</dbReference>
<dbReference type="InterPro" id="IPR035669">
    <property type="entry name" value="SGNH_plant_lipase-like"/>
</dbReference>
<proteinExistence type="inferred from homology"/>
<reference evidence="4 5" key="1">
    <citation type="journal article" date="2018" name="PLoS Genet.">
        <title>Population sequencing reveals clonal diversity and ancestral inbreeding in the grapevine cultivar Chardonnay.</title>
        <authorList>
            <person name="Roach M.J."/>
            <person name="Johnson D.L."/>
            <person name="Bohlmann J."/>
            <person name="van Vuuren H.J."/>
            <person name="Jones S.J."/>
            <person name="Pretorius I.S."/>
            <person name="Schmidt S.A."/>
            <person name="Borneman A.R."/>
        </authorList>
    </citation>
    <scope>NUCLEOTIDE SEQUENCE [LARGE SCALE GENOMIC DNA]</scope>
    <source>
        <strain evidence="5">cv. Chardonnay</strain>
        <tissue evidence="4">Leaf</tissue>
    </source>
</reference>
<dbReference type="GO" id="GO:0016042">
    <property type="term" value="P:lipid catabolic process"/>
    <property type="evidence" value="ECO:0007669"/>
    <property type="project" value="UniProtKB-KW"/>
</dbReference>
<gene>
    <name evidence="4" type="primary">VvCHDh001171_0</name>
    <name evidence="4" type="ORF">CK203_072211</name>
</gene>
<dbReference type="CDD" id="cd01837">
    <property type="entry name" value="SGNH_plant_lipase_like"/>
    <property type="match status" value="1"/>
</dbReference>
<keyword evidence="2" id="KW-0378">Hydrolase</keyword>
<dbReference type="PANTHER" id="PTHR45648">
    <property type="entry name" value="GDSL LIPASE/ACYLHYDROLASE FAMILY PROTEIN (AFU_ORTHOLOGUE AFUA_4G14700)"/>
    <property type="match status" value="1"/>
</dbReference>
<evidence type="ECO:0000313" key="4">
    <source>
        <dbReference type="EMBL" id="RVW14875.1"/>
    </source>
</evidence>
<dbReference type="Proteomes" id="UP000288805">
    <property type="component" value="Unassembled WGS sequence"/>
</dbReference>
<dbReference type="InterPro" id="IPR036514">
    <property type="entry name" value="SGNH_hydro_sf"/>
</dbReference>
<dbReference type="AlphaFoldDB" id="A0A438BV57"/>
<dbReference type="Pfam" id="PF00657">
    <property type="entry name" value="Lipase_GDSL"/>
    <property type="match status" value="1"/>
</dbReference>
<protein>
    <submittedName>
        <fullName evidence="4">GDSL esterase/lipase</fullName>
    </submittedName>
</protein>
<dbReference type="Gene3D" id="3.40.50.1110">
    <property type="entry name" value="SGNH hydrolase"/>
    <property type="match status" value="1"/>
</dbReference>
<evidence type="ECO:0000256" key="2">
    <source>
        <dbReference type="ARBA" id="ARBA00022801"/>
    </source>
</evidence>
<sequence>MSVLQQASMAMETFGMMLKSCLLIMFVLVLSLQVLPSLCYTSFVFGDSLVDAGNNDYLFSLSKADSPPYGIDFTPSGGQPTGRFTNGRTISDILDEALGAKSFPLPYLAPTTKPEAFLRGLNYASGASGILDKTGSLFIGRIPLREQVDSFEQSRSHMVNMIGEKATMELLKKAMFSITTGSNDMLNYIQPLIPFFGDDKISATMLQDFMVSNLTIQLKRLHKLGARKFIVVGVGPLGCIPFVRAINLLPSGECAVEVNEMVRGYNKKLNRVLDHLNQEMEPETIFVYANSYDIVMGIIQNHHEYGTFLGFVNAGDPCCGGYLPPFICFKGPNANTSSVLCDDRSKYVFWDAYHPTEAANRIMARKLLNGDESISYPINIGNLYNYKP</sequence>
<evidence type="ECO:0000256" key="1">
    <source>
        <dbReference type="ARBA" id="ARBA00008668"/>
    </source>
</evidence>
<dbReference type="InterPro" id="IPR001087">
    <property type="entry name" value="GDSL"/>
</dbReference>